<dbReference type="Proteomes" id="UP000596074">
    <property type="component" value="Chromosome"/>
</dbReference>
<protein>
    <submittedName>
        <fullName evidence="1">PhnA domain protein</fullName>
    </submittedName>
</protein>
<name>A0A9E8FJJ4_9GAMM</name>
<organism evidence="1 2">
    <name type="scientific">Venatoribacter cucullus</name>
    <dbReference type="NCBI Taxonomy" id="2661630"/>
    <lineage>
        <taxon>Bacteria</taxon>
        <taxon>Pseudomonadati</taxon>
        <taxon>Pseudomonadota</taxon>
        <taxon>Gammaproteobacteria</taxon>
        <taxon>Oceanospirillales</taxon>
        <taxon>Oceanospirillaceae</taxon>
        <taxon>Venatoribacter</taxon>
    </lineage>
</organism>
<dbReference type="InterPro" id="IPR013991">
    <property type="entry name" value="PhnaA_N_proteobac"/>
</dbReference>
<dbReference type="KEGG" id="vcw:GJQ55_03495"/>
<dbReference type="Pfam" id="PF03831">
    <property type="entry name" value="YjdM"/>
    <property type="match status" value="1"/>
</dbReference>
<dbReference type="Gene3D" id="2.30.30.40">
    <property type="entry name" value="SH3 Domains"/>
    <property type="match status" value="1"/>
</dbReference>
<reference evidence="1 2" key="1">
    <citation type="submission" date="2019-11" db="EMBL/GenBank/DDBJ databases">
        <title>Venatorbacter sp. nov. a predator of Campylobacter and other Gram-negative bacteria.</title>
        <authorList>
            <person name="Saeedi A."/>
            <person name="Cummings N.J."/>
            <person name="Connerton I.F."/>
            <person name="Connerton P.L."/>
        </authorList>
    </citation>
    <scope>NUCLEOTIDE SEQUENCE [LARGE SCALE GENOMIC DNA]</scope>
    <source>
        <strain evidence="1">XL5</strain>
    </source>
</reference>
<dbReference type="EMBL" id="CP046056">
    <property type="protein sequence ID" value="QQD23604.1"/>
    <property type="molecule type" value="Genomic_DNA"/>
</dbReference>
<keyword evidence="2" id="KW-1185">Reference proteome</keyword>
<dbReference type="SMART" id="SM00782">
    <property type="entry name" value="PhnA_Zn_Ribbon"/>
    <property type="match status" value="1"/>
</dbReference>
<evidence type="ECO:0000313" key="2">
    <source>
        <dbReference type="Proteomes" id="UP000596074"/>
    </source>
</evidence>
<dbReference type="SUPFAM" id="SSF82057">
    <property type="entry name" value="Prokaryotic SH3-related domain"/>
    <property type="match status" value="1"/>
</dbReference>
<dbReference type="RefSeq" id="WP_228346136.1">
    <property type="nucleotide sequence ID" value="NZ_CP045550.1"/>
</dbReference>
<dbReference type="PANTHER" id="PTHR30305:SF3">
    <property type="entry name" value="PROTEIN YJDM"/>
    <property type="match status" value="1"/>
</dbReference>
<sequence length="189" mass="20546">MSIEQSLLARAGNKCELCGSEQDLSAQLVSPHSQLTVDTGVVLCGTCQPQVAGADADANHWRCLNDSMWSQVPAVQVVAYRMLKRLGAAGEGWAQDLLDVMYMEDDTRKWAETRSAEEDREPTRDSNGAILQAGDNVTLIKDLDVKGANFTAKRGTTVRGISLTDNPEHIEGRVNGVRIVIISAYTKKA</sequence>
<dbReference type="PANTHER" id="PTHR30305">
    <property type="entry name" value="PROTEIN YJDM-RELATED"/>
    <property type="match status" value="1"/>
</dbReference>
<gene>
    <name evidence="1" type="ORF">GJQ55_03495</name>
</gene>
<evidence type="ECO:0000313" key="1">
    <source>
        <dbReference type="EMBL" id="QQD23604.1"/>
    </source>
</evidence>
<proteinExistence type="predicted"/>
<dbReference type="InterPro" id="IPR013988">
    <property type="entry name" value="YjdM_C"/>
</dbReference>
<accession>A0A9E8FJJ4</accession>
<dbReference type="AlphaFoldDB" id="A0A9E8FJJ4"/>